<evidence type="ECO:0000256" key="1">
    <source>
        <dbReference type="ARBA" id="ARBA00010875"/>
    </source>
</evidence>
<comment type="function">
    <text evidence="7">Single strand-specific metallo-endoribonuclease involved in late-stage 70S ribosome quality control and in maturation of the 3' terminus of the 16S rRNA.</text>
</comment>
<dbReference type="EC" id="3.1.-.-" evidence="7"/>
<evidence type="ECO:0000256" key="2">
    <source>
        <dbReference type="ARBA" id="ARBA00022722"/>
    </source>
</evidence>
<dbReference type="GO" id="GO:0004521">
    <property type="term" value="F:RNA endonuclease activity"/>
    <property type="evidence" value="ECO:0007669"/>
    <property type="project" value="UniProtKB-UniRule"/>
</dbReference>
<evidence type="ECO:0000256" key="3">
    <source>
        <dbReference type="ARBA" id="ARBA00022723"/>
    </source>
</evidence>
<comment type="subcellular location">
    <subcellularLocation>
        <location evidence="7">Cytoplasm</location>
    </subcellularLocation>
</comment>
<dbReference type="AlphaFoldDB" id="A0A1V6LVW1"/>
<comment type="similarity">
    <text evidence="1 7">Belongs to the endoribonuclease YbeY family.</text>
</comment>
<dbReference type="PANTHER" id="PTHR46986">
    <property type="entry name" value="ENDORIBONUCLEASE YBEY, CHLOROPLASTIC"/>
    <property type="match status" value="1"/>
</dbReference>
<keyword evidence="4 7" id="KW-0255">Endonuclease</keyword>
<keyword evidence="9" id="KW-1185">Reference proteome</keyword>
<dbReference type="HAMAP" id="MF_00009">
    <property type="entry name" value="Endoribonucl_YbeY"/>
    <property type="match status" value="1"/>
</dbReference>
<keyword evidence="6 7" id="KW-0862">Zinc</keyword>
<reference evidence="8 9" key="1">
    <citation type="submission" date="2016-12" db="EMBL/GenBank/DDBJ databases">
        <authorList>
            <person name="Song W.-J."/>
            <person name="Kurnit D.M."/>
        </authorList>
    </citation>
    <scope>NUCLEOTIDE SEQUENCE [LARGE SCALE GENOMIC DNA]</scope>
    <source>
        <strain evidence="8 9">HSG9</strain>
    </source>
</reference>
<dbReference type="GO" id="GO:0005737">
    <property type="term" value="C:cytoplasm"/>
    <property type="evidence" value="ECO:0007669"/>
    <property type="project" value="UniProtKB-SubCell"/>
</dbReference>
<dbReference type="SUPFAM" id="SSF55486">
    <property type="entry name" value="Metalloproteases ('zincins'), catalytic domain"/>
    <property type="match status" value="1"/>
</dbReference>
<dbReference type="GO" id="GO:0006364">
    <property type="term" value="P:rRNA processing"/>
    <property type="evidence" value="ECO:0007669"/>
    <property type="project" value="UniProtKB-UniRule"/>
</dbReference>
<gene>
    <name evidence="7" type="primary">ybeY</name>
    <name evidence="8" type="ORF">BUL40_01550</name>
</gene>
<name>A0A1V6LVW1_9FLAO</name>
<comment type="caution">
    <text evidence="8">The sequence shown here is derived from an EMBL/GenBank/DDBJ whole genome shotgun (WGS) entry which is preliminary data.</text>
</comment>
<keyword evidence="7" id="KW-0698">rRNA processing</keyword>
<proteinExistence type="inferred from homology"/>
<dbReference type="Proteomes" id="UP000191680">
    <property type="component" value="Unassembled WGS sequence"/>
</dbReference>
<protein>
    <recommendedName>
        <fullName evidence="7">Endoribonuclease YbeY</fullName>
        <ecNumber evidence="7">3.1.-.-</ecNumber>
    </recommendedName>
</protein>
<dbReference type="RefSeq" id="WP_080317801.1">
    <property type="nucleotide sequence ID" value="NZ_MTBC01000001.1"/>
</dbReference>
<dbReference type="EMBL" id="MTBC01000001">
    <property type="protein sequence ID" value="OQD44268.1"/>
    <property type="molecule type" value="Genomic_DNA"/>
</dbReference>
<accession>A0A1V6LVW1</accession>
<evidence type="ECO:0000256" key="4">
    <source>
        <dbReference type="ARBA" id="ARBA00022759"/>
    </source>
</evidence>
<evidence type="ECO:0000313" key="8">
    <source>
        <dbReference type="EMBL" id="OQD44268.1"/>
    </source>
</evidence>
<evidence type="ECO:0000256" key="7">
    <source>
        <dbReference type="HAMAP-Rule" id="MF_00009"/>
    </source>
</evidence>
<comment type="cofactor">
    <cofactor evidence="7">
        <name>Zn(2+)</name>
        <dbReference type="ChEBI" id="CHEBI:29105"/>
    </cofactor>
    <text evidence="7">Binds 1 zinc ion.</text>
</comment>
<feature type="binding site" evidence="7">
    <location>
        <position position="105"/>
    </location>
    <ligand>
        <name>Zn(2+)</name>
        <dbReference type="ChEBI" id="CHEBI:29105"/>
        <note>catalytic</note>
    </ligand>
</feature>
<feature type="binding site" evidence="7">
    <location>
        <position position="109"/>
    </location>
    <ligand>
        <name>Zn(2+)</name>
        <dbReference type="ChEBI" id="CHEBI:29105"/>
        <note>catalytic</note>
    </ligand>
</feature>
<dbReference type="PANTHER" id="PTHR46986:SF1">
    <property type="entry name" value="ENDORIBONUCLEASE YBEY, CHLOROPLASTIC"/>
    <property type="match status" value="1"/>
</dbReference>
<dbReference type="InterPro" id="IPR002036">
    <property type="entry name" value="YbeY"/>
</dbReference>
<organism evidence="8 9">
    <name type="scientific">Croceivirga radicis</name>
    <dbReference type="NCBI Taxonomy" id="1929488"/>
    <lineage>
        <taxon>Bacteria</taxon>
        <taxon>Pseudomonadati</taxon>
        <taxon>Bacteroidota</taxon>
        <taxon>Flavobacteriia</taxon>
        <taxon>Flavobacteriales</taxon>
        <taxon>Flavobacteriaceae</taxon>
        <taxon>Croceivirga</taxon>
    </lineage>
</organism>
<dbReference type="InterPro" id="IPR020549">
    <property type="entry name" value="YbeY_CS"/>
</dbReference>
<keyword evidence="7" id="KW-0963">Cytoplasm</keyword>
<keyword evidence="5 7" id="KW-0378">Hydrolase</keyword>
<dbReference type="OrthoDB" id="9811984at2"/>
<dbReference type="NCBIfam" id="TIGR00043">
    <property type="entry name" value="rRNA maturation RNase YbeY"/>
    <property type="match status" value="1"/>
</dbReference>
<dbReference type="Pfam" id="PF02130">
    <property type="entry name" value="YbeY"/>
    <property type="match status" value="1"/>
</dbReference>
<dbReference type="InterPro" id="IPR023091">
    <property type="entry name" value="MetalPrtase_cat_dom_sf_prd"/>
</dbReference>
<evidence type="ECO:0000256" key="5">
    <source>
        <dbReference type="ARBA" id="ARBA00022801"/>
    </source>
</evidence>
<dbReference type="GO" id="GO:0008270">
    <property type="term" value="F:zinc ion binding"/>
    <property type="evidence" value="ECO:0007669"/>
    <property type="project" value="UniProtKB-UniRule"/>
</dbReference>
<dbReference type="PROSITE" id="PS01306">
    <property type="entry name" value="UPF0054"/>
    <property type="match status" value="1"/>
</dbReference>
<evidence type="ECO:0000313" key="9">
    <source>
        <dbReference type="Proteomes" id="UP000191680"/>
    </source>
</evidence>
<dbReference type="GO" id="GO:0004222">
    <property type="term" value="F:metalloendopeptidase activity"/>
    <property type="evidence" value="ECO:0007669"/>
    <property type="project" value="InterPro"/>
</dbReference>
<keyword evidence="2 7" id="KW-0540">Nuclease</keyword>
<sequence length="139" mass="16374">MIEFVNETEFELNDISLYPDWLTRIINGHEKEVGDLCFIFCNDEYLHGINMKYLNHDTYTDIITFDYVDGNYISGDIFISLERIKENAVVNRVSFLNELLRVMSHGVLHLLGFKDKTESDAKEMRLQEDKSINMFHVEQ</sequence>
<feature type="binding site" evidence="7">
    <location>
        <position position="115"/>
    </location>
    <ligand>
        <name>Zn(2+)</name>
        <dbReference type="ChEBI" id="CHEBI:29105"/>
        <note>catalytic</note>
    </ligand>
</feature>
<keyword evidence="3 7" id="KW-0479">Metal-binding</keyword>
<keyword evidence="7" id="KW-0690">Ribosome biogenesis</keyword>
<dbReference type="Gene3D" id="3.40.390.30">
    <property type="entry name" value="Metalloproteases ('zincins'), catalytic domain"/>
    <property type="match status" value="1"/>
</dbReference>
<evidence type="ECO:0000256" key="6">
    <source>
        <dbReference type="ARBA" id="ARBA00022833"/>
    </source>
</evidence>